<protein>
    <recommendedName>
        <fullName evidence="3">(Na+)-NQR maturation NqrM</fullName>
    </recommendedName>
</protein>
<organism evidence="1 2">
    <name type="scientific">Vibrio xiamenensis</name>
    <dbReference type="NCBI Taxonomy" id="861298"/>
    <lineage>
        <taxon>Bacteria</taxon>
        <taxon>Pseudomonadati</taxon>
        <taxon>Pseudomonadota</taxon>
        <taxon>Gammaproteobacteria</taxon>
        <taxon>Vibrionales</taxon>
        <taxon>Vibrionaceae</taxon>
        <taxon>Vibrio</taxon>
    </lineage>
</organism>
<dbReference type="Pfam" id="PF04400">
    <property type="entry name" value="NqrM"/>
    <property type="match status" value="1"/>
</dbReference>
<name>A0A1G8DL04_9VIBR</name>
<reference evidence="1 2" key="1">
    <citation type="submission" date="2016-10" db="EMBL/GenBank/DDBJ databases">
        <authorList>
            <person name="de Groot N.N."/>
        </authorList>
    </citation>
    <scope>NUCLEOTIDE SEQUENCE [LARGE SCALE GENOMIC DNA]</scope>
    <source>
        <strain evidence="1 2">CGMCC 1.10228</strain>
    </source>
</reference>
<proteinExistence type="predicted"/>
<evidence type="ECO:0000313" key="2">
    <source>
        <dbReference type="Proteomes" id="UP000198854"/>
    </source>
</evidence>
<dbReference type="AlphaFoldDB" id="A0A1G8DL04"/>
<dbReference type="PANTHER" id="PTHR40691">
    <property type="entry name" value="(NA+)-NQR MATURATION NQRM"/>
    <property type="match status" value="1"/>
</dbReference>
<dbReference type="STRING" id="861298.SAMN04488136_12048"/>
<gene>
    <name evidence="1" type="ORF">SAMN04488136_12048</name>
</gene>
<dbReference type="OrthoDB" id="8455822at2"/>
<accession>A0A1G8DL04</accession>
<keyword evidence="2" id="KW-1185">Reference proteome</keyword>
<dbReference type="PANTHER" id="PTHR40691:SF3">
    <property type="entry name" value="(NA+)-NQR MATURATION NQRM"/>
    <property type="match status" value="1"/>
</dbReference>
<sequence>MLYLLTFTVVVAIIALMAVGVIFGQSPIKGSCGGLNDIGIDHKCDCQTRCSDGNDPSTKDLYQISEPTAKSRS</sequence>
<dbReference type="Proteomes" id="UP000198854">
    <property type="component" value="Unassembled WGS sequence"/>
</dbReference>
<dbReference type="RefSeq" id="WP_093276061.1">
    <property type="nucleotide sequence ID" value="NZ_FNDD01000020.1"/>
</dbReference>
<dbReference type="InterPro" id="IPR007495">
    <property type="entry name" value="NqrM"/>
</dbReference>
<dbReference type="EMBL" id="FNDD01000020">
    <property type="protein sequence ID" value="SDH58328.1"/>
    <property type="molecule type" value="Genomic_DNA"/>
</dbReference>
<evidence type="ECO:0000313" key="1">
    <source>
        <dbReference type="EMBL" id="SDH58328.1"/>
    </source>
</evidence>
<evidence type="ECO:0008006" key="3">
    <source>
        <dbReference type="Google" id="ProtNLM"/>
    </source>
</evidence>